<feature type="compositionally biased region" description="Basic and acidic residues" evidence="1">
    <location>
        <begin position="75"/>
        <end position="88"/>
    </location>
</feature>
<accession>A0A2D2ALL0</accession>
<sequence length="128" mass="14464">MLQMNKFPYPPTVPLGVLRLGSSSSPPPASSTNHRAPPGTPFPKRATDEERNKHRRKVLGKSYHPDYDENEEKENEAPEKEGNEEAKEPPQALSPIAQLLQKLEVAIDQLCDQVYHDLKDFKEKLGIH</sequence>
<organism evidence="2">
    <name type="scientific">Gammapapillomavirus 9</name>
    <dbReference type="NCBI Taxonomy" id="1175851"/>
    <lineage>
        <taxon>Viruses</taxon>
        <taxon>Monodnaviria</taxon>
        <taxon>Shotokuvirae</taxon>
        <taxon>Cossaviricota</taxon>
        <taxon>Papovaviricetes</taxon>
        <taxon>Zurhausenvirales</taxon>
        <taxon>Papillomaviridae</taxon>
        <taxon>Firstpapillomavirinae</taxon>
        <taxon>Gammapapillomavirus</taxon>
    </lineage>
</organism>
<dbReference type="EMBL" id="MF588711">
    <property type="protein sequence ID" value="ATQ38321.1"/>
    <property type="molecule type" value="Genomic_DNA"/>
</dbReference>
<gene>
    <name evidence="2" type="primary">E4</name>
</gene>
<name>A0A2D2ALL0_9PAPI</name>
<evidence type="ECO:0000256" key="1">
    <source>
        <dbReference type="SAM" id="MobiDB-lite"/>
    </source>
</evidence>
<proteinExistence type="predicted"/>
<evidence type="ECO:0000313" key="2">
    <source>
        <dbReference type="EMBL" id="ATQ38321.1"/>
    </source>
</evidence>
<reference evidence="2" key="1">
    <citation type="journal article" date="2018" name="MSphere">
        <title>Metagenomic Discovery of 83 New Human Papillomavirus Types in Patients with Immunodeficiency.</title>
        <authorList>
            <person name="Pastrana D.V."/>
            <person name="Peretti A."/>
            <person name="Welch N.L."/>
            <person name="Borgogna C."/>
            <person name="Olivero C."/>
            <person name="Badolato R."/>
            <person name="Notarangelo L.D."/>
            <person name="Gariglio M."/>
            <person name="FitzGerald P.C."/>
            <person name="McIntosh C.E."/>
            <person name="Reeves J."/>
            <person name="Starrett G.J."/>
            <person name="Bliskovsky V."/>
            <person name="Velez D."/>
            <person name="Brownell I."/>
            <person name="Yarchoan R."/>
            <person name="Wyvill K.M."/>
            <person name="Uldrick T.S."/>
            <person name="Maldarelli F."/>
            <person name="Lisco A."/>
            <person name="Sereti I."/>
            <person name="Gonzalez C.M."/>
            <person name="Androphy E.J."/>
            <person name="McBride A.A."/>
            <person name="Van Doorslaer K."/>
            <person name="Garcia F."/>
            <person name="Dvoretzky I."/>
            <person name="Liu J.S."/>
            <person name="Han J."/>
            <person name="Murphy P.M."/>
            <person name="McDermott D.H."/>
            <person name="Buck C.B."/>
        </authorList>
    </citation>
    <scope>NUCLEOTIDE SEQUENCE</scope>
    <source>
        <strain evidence="2">Gamma09_w23c101c</strain>
    </source>
</reference>
<feature type="region of interest" description="Disordered" evidence="1">
    <location>
        <begin position="1"/>
        <end position="92"/>
    </location>
</feature>
<protein>
    <submittedName>
        <fullName evidence="2">E4</fullName>
    </submittedName>
</protein>
<dbReference type="Proteomes" id="UP000290492">
    <property type="component" value="Segment"/>
</dbReference>